<dbReference type="InterPro" id="IPR017441">
    <property type="entry name" value="Protein_kinase_ATP_BS"/>
</dbReference>
<dbReference type="EC" id="2.7.11.1" evidence="1"/>
<proteinExistence type="predicted"/>
<evidence type="ECO:0000256" key="8">
    <source>
        <dbReference type="ARBA" id="ARBA00048679"/>
    </source>
</evidence>
<name>G4TRC4_SERID</name>
<dbReference type="GO" id="GO:0030003">
    <property type="term" value="P:intracellular monoatomic cation homeostasis"/>
    <property type="evidence" value="ECO:0007669"/>
    <property type="project" value="TreeGrafter"/>
</dbReference>
<keyword evidence="5 12" id="KW-0418">Kinase</keyword>
<evidence type="ECO:0000256" key="6">
    <source>
        <dbReference type="ARBA" id="ARBA00022840"/>
    </source>
</evidence>
<dbReference type="eggNOG" id="KOG0590">
    <property type="taxonomic scope" value="Eukaryota"/>
</dbReference>
<dbReference type="PANTHER" id="PTHR24343">
    <property type="entry name" value="SERINE/THREONINE KINASE"/>
    <property type="match status" value="1"/>
</dbReference>
<dbReference type="CDD" id="cd13994">
    <property type="entry name" value="STKc_HAL4_like"/>
    <property type="match status" value="1"/>
</dbReference>
<evidence type="ECO:0000256" key="9">
    <source>
        <dbReference type="PROSITE-ProRule" id="PRU10141"/>
    </source>
</evidence>
<keyword evidence="4 9" id="KW-0547">Nucleotide-binding</keyword>
<keyword evidence="3" id="KW-0808">Transferase</keyword>
<evidence type="ECO:0000256" key="2">
    <source>
        <dbReference type="ARBA" id="ARBA00022527"/>
    </source>
</evidence>
<sequence length="646" mass="68665">MPAPNAKASNPVNTTATAPGGQPGADEDAGGGESEPSNDSNKGPLNTTTAPTSNHSRLNSPNTAQKMRDAQVRSPRSPNRPQITLEITPATPKLSASSAVPPSSTGLVSPRSERQRQLGAGAQTPASATPGVAPSSSAHNHEAVQSWVQSQGTGANGDTSTNAHSKHPPAPSKRDSVPATPSGAMRVRRPSESSQKSAKDFPRPPSASGSQSGGEGKFSFKDLLSSGPKLSRRNSTSSKKSVSSGKGGSVKGGSTAGESAQLESKYGIYGKMAVGKGATSVVRLAHKWDRTEDKLYAVKEFRPRRSKESQRDYVKKLTSEFCISSALRHPNVVETIDLMQDQEGKWCEVMEYCAGGDLYNAIRKGGMSAAEVECSFKQILNGVGYLHGQGVAHRDIKPENLFFDARGQVKVGDFGASTVFRLPWEHTIHKSSGLCGSEPYIAPEQFTQPNSYDARLVDIWACGIVYYCLHFQELPWGSAQSSDRSYAHYAQQCATPQLSIANVPFLKTATTGVSTPITPGPGTPHRQDSSTATATLHSVMTPLSPSGPSTPSGHAPQSRAEREKEVAKENAAAYPSTIYNLSPRACRPVLRRMLEPKPELRVTIEDVLRHPWIQSIEVCTDPGVVPKHIHPAAIAAAAAGGIAQEK</sequence>
<comment type="catalytic activity">
    <reaction evidence="8">
        <text>L-seryl-[protein] + ATP = O-phospho-L-seryl-[protein] + ADP + H(+)</text>
        <dbReference type="Rhea" id="RHEA:17989"/>
        <dbReference type="Rhea" id="RHEA-COMP:9863"/>
        <dbReference type="Rhea" id="RHEA-COMP:11604"/>
        <dbReference type="ChEBI" id="CHEBI:15378"/>
        <dbReference type="ChEBI" id="CHEBI:29999"/>
        <dbReference type="ChEBI" id="CHEBI:30616"/>
        <dbReference type="ChEBI" id="CHEBI:83421"/>
        <dbReference type="ChEBI" id="CHEBI:456216"/>
        <dbReference type="EC" id="2.7.11.1"/>
    </reaction>
</comment>
<dbReference type="InParanoid" id="G4TRC4"/>
<keyword evidence="13" id="KW-1185">Reference proteome</keyword>
<dbReference type="InterPro" id="IPR008271">
    <property type="entry name" value="Ser/Thr_kinase_AS"/>
</dbReference>
<dbReference type="OrthoDB" id="6513151at2759"/>
<evidence type="ECO:0000256" key="3">
    <source>
        <dbReference type="ARBA" id="ARBA00022679"/>
    </source>
</evidence>
<feature type="compositionally biased region" description="Low complexity" evidence="10">
    <location>
        <begin position="541"/>
        <end position="553"/>
    </location>
</feature>
<dbReference type="GO" id="GO:0005829">
    <property type="term" value="C:cytosol"/>
    <property type="evidence" value="ECO:0007669"/>
    <property type="project" value="TreeGrafter"/>
</dbReference>
<dbReference type="GO" id="GO:0005524">
    <property type="term" value="F:ATP binding"/>
    <property type="evidence" value="ECO:0007669"/>
    <property type="project" value="UniProtKB-UniRule"/>
</dbReference>
<feature type="compositionally biased region" description="Polar residues" evidence="10">
    <location>
        <begin position="94"/>
        <end position="107"/>
    </location>
</feature>
<feature type="compositionally biased region" description="Gly residues" evidence="10">
    <location>
        <begin position="245"/>
        <end position="255"/>
    </location>
</feature>
<feature type="region of interest" description="Disordered" evidence="10">
    <location>
        <begin position="512"/>
        <end position="571"/>
    </location>
</feature>
<dbReference type="GO" id="GO:0004674">
    <property type="term" value="F:protein serine/threonine kinase activity"/>
    <property type="evidence" value="ECO:0007669"/>
    <property type="project" value="UniProtKB-KW"/>
</dbReference>
<dbReference type="Gene3D" id="1.10.510.10">
    <property type="entry name" value="Transferase(Phosphotransferase) domain 1"/>
    <property type="match status" value="2"/>
</dbReference>
<evidence type="ECO:0000256" key="4">
    <source>
        <dbReference type="ARBA" id="ARBA00022741"/>
    </source>
</evidence>
<dbReference type="Pfam" id="PF00069">
    <property type="entry name" value="Pkinase"/>
    <property type="match status" value="1"/>
</dbReference>
<accession>G4TRC4</accession>
<feature type="compositionally biased region" description="Basic and acidic residues" evidence="10">
    <location>
        <begin position="559"/>
        <end position="568"/>
    </location>
</feature>
<feature type="compositionally biased region" description="Polar residues" evidence="10">
    <location>
        <begin position="7"/>
        <end position="17"/>
    </location>
</feature>
<feature type="compositionally biased region" description="Polar residues" evidence="10">
    <location>
        <begin position="38"/>
        <end position="65"/>
    </location>
</feature>
<comment type="catalytic activity">
    <reaction evidence="7">
        <text>L-threonyl-[protein] + ATP = O-phospho-L-threonyl-[protein] + ADP + H(+)</text>
        <dbReference type="Rhea" id="RHEA:46608"/>
        <dbReference type="Rhea" id="RHEA-COMP:11060"/>
        <dbReference type="Rhea" id="RHEA-COMP:11605"/>
        <dbReference type="ChEBI" id="CHEBI:15378"/>
        <dbReference type="ChEBI" id="CHEBI:30013"/>
        <dbReference type="ChEBI" id="CHEBI:30616"/>
        <dbReference type="ChEBI" id="CHEBI:61977"/>
        <dbReference type="ChEBI" id="CHEBI:456216"/>
        <dbReference type="EC" id="2.7.11.1"/>
    </reaction>
</comment>
<dbReference type="InterPro" id="IPR000719">
    <property type="entry name" value="Prot_kinase_dom"/>
</dbReference>
<feature type="region of interest" description="Disordered" evidence="10">
    <location>
        <begin position="1"/>
        <end position="257"/>
    </location>
</feature>
<dbReference type="AlphaFoldDB" id="G4TRC4"/>
<reference evidence="12 13" key="1">
    <citation type="journal article" date="2011" name="PLoS Pathog.">
        <title>Endophytic Life Strategies Decoded by Genome and Transcriptome Analyses of the Mutualistic Root Symbiont Piriformospora indica.</title>
        <authorList>
            <person name="Zuccaro A."/>
            <person name="Lahrmann U."/>
            <person name="Guldener U."/>
            <person name="Langen G."/>
            <person name="Pfiffi S."/>
            <person name="Biedenkopf D."/>
            <person name="Wong P."/>
            <person name="Samans B."/>
            <person name="Grimm C."/>
            <person name="Basiewicz M."/>
            <person name="Murat C."/>
            <person name="Martin F."/>
            <person name="Kogel K.H."/>
        </authorList>
    </citation>
    <scope>NUCLEOTIDE SEQUENCE [LARGE SCALE GENOMIC DNA]</scope>
    <source>
        <strain evidence="12 13">DSM 11827</strain>
    </source>
</reference>
<dbReference type="PROSITE" id="PS00108">
    <property type="entry name" value="PROTEIN_KINASE_ST"/>
    <property type="match status" value="1"/>
</dbReference>
<dbReference type="STRING" id="1109443.G4TRC4"/>
<evidence type="ECO:0000313" key="13">
    <source>
        <dbReference type="Proteomes" id="UP000007148"/>
    </source>
</evidence>
<dbReference type="InterPro" id="IPR011009">
    <property type="entry name" value="Kinase-like_dom_sf"/>
</dbReference>
<feature type="compositionally biased region" description="Polar residues" evidence="10">
    <location>
        <begin position="529"/>
        <end position="538"/>
    </location>
</feature>
<dbReference type="EMBL" id="CAFZ01000259">
    <property type="protein sequence ID" value="CCA73867.1"/>
    <property type="molecule type" value="Genomic_DNA"/>
</dbReference>
<gene>
    <name evidence="12" type="ORF">PIIN_07820</name>
</gene>
<feature type="compositionally biased region" description="Low complexity" evidence="10">
    <location>
        <begin position="235"/>
        <end position="244"/>
    </location>
</feature>
<evidence type="ECO:0000259" key="11">
    <source>
        <dbReference type="PROSITE" id="PS50011"/>
    </source>
</evidence>
<evidence type="ECO:0000256" key="7">
    <source>
        <dbReference type="ARBA" id="ARBA00047899"/>
    </source>
</evidence>
<protein>
    <recommendedName>
        <fullName evidence="1">non-specific serine/threonine protein kinase</fullName>
        <ecNumber evidence="1">2.7.11.1</ecNumber>
    </recommendedName>
</protein>
<keyword evidence="2 12" id="KW-0723">Serine/threonine-protein kinase</keyword>
<keyword evidence="6 9" id="KW-0067">ATP-binding</keyword>
<feature type="compositionally biased region" description="Polar residues" evidence="10">
    <location>
        <begin position="146"/>
        <end position="163"/>
    </location>
</feature>
<evidence type="ECO:0000256" key="1">
    <source>
        <dbReference type="ARBA" id="ARBA00012513"/>
    </source>
</evidence>
<feature type="domain" description="Protein kinase" evidence="11">
    <location>
        <begin position="268"/>
        <end position="613"/>
    </location>
</feature>
<dbReference type="PROSITE" id="PS50011">
    <property type="entry name" value="PROTEIN_KINASE_DOM"/>
    <property type="match status" value="1"/>
</dbReference>
<dbReference type="HOGENOM" id="CLU_000288_127_2_1"/>
<dbReference type="PROSITE" id="PS00107">
    <property type="entry name" value="PROTEIN_KINASE_ATP"/>
    <property type="match status" value="1"/>
</dbReference>
<feature type="binding site" evidence="9">
    <location>
        <position position="299"/>
    </location>
    <ligand>
        <name>ATP</name>
        <dbReference type="ChEBI" id="CHEBI:30616"/>
    </ligand>
</feature>
<evidence type="ECO:0000256" key="5">
    <source>
        <dbReference type="ARBA" id="ARBA00022777"/>
    </source>
</evidence>
<organism evidence="12 13">
    <name type="scientific">Serendipita indica (strain DSM 11827)</name>
    <name type="common">Root endophyte fungus</name>
    <name type="synonym">Piriformospora indica</name>
    <dbReference type="NCBI Taxonomy" id="1109443"/>
    <lineage>
        <taxon>Eukaryota</taxon>
        <taxon>Fungi</taxon>
        <taxon>Dikarya</taxon>
        <taxon>Basidiomycota</taxon>
        <taxon>Agaricomycotina</taxon>
        <taxon>Agaricomycetes</taxon>
        <taxon>Sebacinales</taxon>
        <taxon>Serendipitaceae</taxon>
        <taxon>Serendipita</taxon>
    </lineage>
</organism>
<dbReference type="FunCoup" id="G4TRC4">
    <property type="interactions" value="68"/>
</dbReference>
<dbReference type="SMART" id="SM00220">
    <property type="entry name" value="S_TKc"/>
    <property type="match status" value="1"/>
</dbReference>
<evidence type="ECO:0000256" key="10">
    <source>
        <dbReference type="SAM" id="MobiDB-lite"/>
    </source>
</evidence>
<dbReference type="SUPFAM" id="SSF56112">
    <property type="entry name" value="Protein kinase-like (PK-like)"/>
    <property type="match status" value="1"/>
</dbReference>
<evidence type="ECO:0000313" key="12">
    <source>
        <dbReference type="EMBL" id="CCA73867.1"/>
    </source>
</evidence>
<comment type="caution">
    <text evidence="12">The sequence shown here is derived from an EMBL/GenBank/DDBJ whole genome shotgun (WGS) entry which is preliminary data.</text>
</comment>
<dbReference type="PANTHER" id="PTHR24343:SF558">
    <property type="entry name" value="PROTEIN KINASE DOMAIN-CONTAINING PROTEIN"/>
    <property type="match status" value="1"/>
</dbReference>
<dbReference type="Proteomes" id="UP000007148">
    <property type="component" value="Unassembled WGS sequence"/>
</dbReference>